<evidence type="ECO:0000313" key="1">
    <source>
        <dbReference type="EMBL" id="QTG13045.1"/>
    </source>
</evidence>
<dbReference type="RefSeq" id="WP_333721762.1">
    <property type="nucleotide sequence ID" value="NZ_CP049216.1"/>
</dbReference>
<name>A0AAJ4N157_AGRTU</name>
<dbReference type="EMBL" id="CP049216">
    <property type="protein sequence ID" value="QTG13045.1"/>
    <property type="molecule type" value="Genomic_DNA"/>
</dbReference>
<proteinExistence type="predicted"/>
<reference evidence="1" key="1">
    <citation type="submission" date="2020-02" db="EMBL/GenBank/DDBJ databases">
        <title>Unexpected conservation and global transmission of agrobacterial virulence plasmids.</title>
        <authorList>
            <person name="Weisberg A.J."/>
            <person name="Davis E.W. II"/>
            <person name="Tabima J.R."/>
            <person name="Belcher M.S."/>
            <person name="Miller M."/>
            <person name="Kuo C.-H."/>
            <person name="Loper J.E."/>
            <person name="Grunwald N.J."/>
            <person name="Putnam M.L."/>
            <person name="Chang J.H."/>
        </authorList>
    </citation>
    <scope>NUCLEOTIDE SEQUENCE</scope>
    <source>
        <strain evidence="1">Q15/94</strain>
    </source>
</reference>
<protein>
    <submittedName>
        <fullName evidence="1">Uncharacterized protein</fullName>
    </submittedName>
</protein>
<sequence length="142" mass="16110">MNIVELISRLEEATAPDRWLDVDIHVALGFAPNAETYGPYLRRKVLLPAARYYTMSLEEAWDLATQVFPGWTVSVQQAVKWMRHGIDAPLFMATVFPDDIKQSLHEKLLTDGDVVEMHRCAPIALVLAVLRAKHREAQDGNR</sequence>
<accession>A0AAJ4N157</accession>
<organism evidence="1 2">
    <name type="scientific">Agrobacterium tumefaciens</name>
    <dbReference type="NCBI Taxonomy" id="358"/>
    <lineage>
        <taxon>Bacteria</taxon>
        <taxon>Pseudomonadati</taxon>
        <taxon>Pseudomonadota</taxon>
        <taxon>Alphaproteobacteria</taxon>
        <taxon>Hyphomicrobiales</taxon>
        <taxon>Rhizobiaceae</taxon>
        <taxon>Rhizobium/Agrobacterium group</taxon>
        <taxon>Agrobacterium</taxon>
        <taxon>Agrobacterium tumefaciens complex</taxon>
    </lineage>
</organism>
<gene>
    <name evidence="1" type="ORF">G6M86_07230</name>
</gene>
<evidence type="ECO:0000313" key="2">
    <source>
        <dbReference type="Proteomes" id="UP000663946"/>
    </source>
</evidence>
<dbReference type="Proteomes" id="UP000663946">
    <property type="component" value="Chromosome 1"/>
</dbReference>
<dbReference type="AlphaFoldDB" id="A0AAJ4N157"/>